<evidence type="ECO:0000256" key="1">
    <source>
        <dbReference type="SAM" id="MobiDB-lite"/>
    </source>
</evidence>
<name>A0AA39P0V7_9AGAR</name>
<feature type="region of interest" description="Disordered" evidence="1">
    <location>
        <begin position="194"/>
        <end position="227"/>
    </location>
</feature>
<reference evidence="2" key="1">
    <citation type="submission" date="2023-06" db="EMBL/GenBank/DDBJ databases">
        <authorList>
            <consortium name="Lawrence Berkeley National Laboratory"/>
            <person name="Ahrendt S."/>
            <person name="Sahu N."/>
            <person name="Indic B."/>
            <person name="Wong-Bajracharya J."/>
            <person name="Merenyi Z."/>
            <person name="Ke H.-M."/>
            <person name="Monk M."/>
            <person name="Kocsube S."/>
            <person name="Drula E."/>
            <person name="Lipzen A."/>
            <person name="Balint B."/>
            <person name="Henrissat B."/>
            <person name="Andreopoulos B."/>
            <person name="Martin F.M."/>
            <person name="Harder C.B."/>
            <person name="Rigling D."/>
            <person name="Ford K.L."/>
            <person name="Foster G.D."/>
            <person name="Pangilinan J."/>
            <person name="Papanicolaou A."/>
            <person name="Barry K."/>
            <person name="LaButti K."/>
            <person name="Viragh M."/>
            <person name="Koriabine M."/>
            <person name="Yan M."/>
            <person name="Riley R."/>
            <person name="Champramary S."/>
            <person name="Plett K.L."/>
            <person name="Tsai I.J."/>
            <person name="Slot J."/>
            <person name="Sipos G."/>
            <person name="Plett J."/>
            <person name="Nagy L.G."/>
            <person name="Grigoriev I.V."/>
        </authorList>
    </citation>
    <scope>NUCLEOTIDE SEQUENCE</scope>
    <source>
        <strain evidence="2">ICMP 16352</strain>
    </source>
</reference>
<organism evidence="2 3">
    <name type="scientific">Armillaria novae-zelandiae</name>
    <dbReference type="NCBI Taxonomy" id="153914"/>
    <lineage>
        <taxon>Eukaryota</taxon>
        <taxon>Fungi</taxon>
        <taxon>Dikarya</taxon>
        <taxon>Basidiomycota</taxon>
        <taxon>Agaricomycotina</taxon>
        <taxon>Agaricomycetes</taxon>
        <taxon>Agaricomycetidae</taxon>
        <taxon>Agaricales</taxon>
        <taxon>Marasmiineae</taxon>
        <taxon>Physalacriaceae</taxon>
        <taxon>Armillaria</taxon>
    </lineage>
</organism>
<comment type="caution">
    <text evidence="2">The sequence shown here is derived from an EMBL/GenBank/DDBJ whole genome shotgun (WGS) entry which is preliminary data.</text>
</comment>
<dbReference type="AlphaFoldDB" id="A0AA39P0V7"/>
<proteinExistence type="predicted"/>
<dbReference type="EMBL" id="JAUEPR010000023">
    <property type="protein sequence ID" value="KAK0475480.1"/>
    <property type="molecule type" value="Genomic_DNA"/>
</dbReference>
<protein>
    <submittedName>
        <fullName evidence="2">Uncharacterized protein</fullName>
    </submittedName>
</protein>
<accession>A0AA39P0V7</accession>
<keyword evidence="3" id="KW-1185">Reference proteome</keyword>
<feature type="region of interest" description="Disordered" evidence="1">
    <location>
        <begin position="87"/>
        <end position="125"/>
    </location>
</feature>
<gene>
    <name evidence="2" type="ORF">IW261DRAFT_481634</name>
</gene>
<feature type="compositionally biased region" description="Gly residues" evidence="1">
    <location>
        <begin position="205"/>
        <end position="217"/>
    </location>
</feature>
<dbReference type="Proteomes" id="UP001175227">
    <property type="component" value="Unassembled WGS sequence"/>
</dbReference>
<sequence length="227" mass="23235">MQARRVSTADAADPFPDLLPPAALPARVHLLRGVRRGRAEALDGRKRDVAVYEAALQRSGPGVEFLLLLLLLRGCVRRVVPRGQKGVLRRGGAHGHGAAGERRGGAPRGRRRRGEEEGALGGEGVSGGGVSASVVAHLAQDALEAGAQDLLVGREVVRGLARGDGGRVAAAVLAGRGRRGAVGQHVAQEALGLGRGGRGRRGGHAGRCGGNSQGGAGFIKPSHSLFN</sequence>
<evidence type="ECO:0000313" key="3">
    <source>
        <dbReference type="Proteomes" id="UP001175227"/>
    </source>
</evidence>
<evidence type="ECO:0000313" key="2">
    <source>
        <dbReference type="EMBL" id="KAK0475480.1"/>
    </source>
</evidence>